<dbReference type="EMBL" id="JAMOIM010000007">
    <property type="protein sequence ID" value="MCW6508905.1"/>
    <property type="molecule type" value="Genomic_DNA"/>
</dbReference>
<evidence type="ECO:0000256" key="1">
    <source>
        <dbReference type="ARBA" id="ARBA00001946"/>
    </source>
</evidence>
<dbReference type="SUPFAM" id="SSF56672">
    <property type="entry name" value="DNA/RNA polymerases"/>
    <property type="match status" value="1"/>
</dbReference>
<feature type="domain" description="UmuC" evidence="7">
    <location>
        <begin position="35"/>
        <end position="148"/>
    </location>
</feature>
<dbReference type="PANTHER" id="PTHR35369:SF2">
    <property type="entry name" value="BLR3025 PROTEIN"/>
    <property type="match status" value="1"/>
</dbReference>
<dbReference type="Pfam" id="PF11799">
    <property type="entry name" value="IMS_C"/>
    <property type="match status" value="1"/>
</dbReference>
<evidence type="ECO:0000256" key="3">
    <source>
        <dbReference type="ARBA" id="ARBA00012417"/>
    </source>
</evidence>
<dbReference type="Pfam" id="PF00817">
    <property type="entry name" value="IMS"/>
    <property type="match status" value="1"/>
</dbReference>
<evidence type="ECO:0000256" key="6">
    <source>
        <dbReference type="ARBA" id="ARBA00049244"/>
    </source>
</evidence>
<evidence type="ECO:0000313" key="9">
    <source>
        <dbReference type="EMBL" id="MCW6508905.1"/>
    </source>
</evidence>
<dbReference type="EC" id="2.7.7.7" evidence="3"/>
<comment type="subunit">
    <text evidence="2">Monomer.</text>
</comment>
<comment type="function">
    <text evidence="5">Poorly processive, error-prone DNA polymerase involved in untargeted mutagenesis. Copies undamaged DNA at stalled replication forks, which arise in vivo from mismatched or misaligned primer ends. These misaligned primers can be extended by PolIV. Exhibits no 3'-5' exonuclease (proofreading) activity. May be involved in translesional synthesis, in conjunction with the beta clamp from PolIII.</text>
</comment>
<evidence type="ECO:0000313" key="10">
    <source>
        <dbReference type="Proteomes" id="UP001165667"/>
    </source>
</evidence>
<organism evidence="9 10">
    <name type="scientific">Lichenifustis flavocetrariae</name>
    <dbReference type="NCBI Taxonomy" id="2949735"/>
    <lineage>
        <taxon>Bacteria</taxon>
        <taxon>Pseudomonadati</taxon>
        <taxon>Pseudomonadota</taxon>
        <taxon>Alphaproteobacteria</taxon>
        <taxon>Hyphomicrobiales</taxon>
        <taxon>Lichenihabitantaceae</taxon>
        <taxon>Lichenifustis</taxon>
    </lineage>
</organism>
<gene>
    <name evidence="9" type="ORF">M8523_12830</name>
</gene>
<name>A0AA41Z206_9HYPH</name>
<dbReference type="AlphaFoldDB" id="A0AA41Z206"/>
<dbReference type="InterPro" id="IPR017961">
    <property type="entry name" value="DNA_pol_Y-fam_little_finger"/>
</dbReference>
<evidence type="ECO:0000256" key="4">
    <source>
        <dbReference type="ARBA" id="ARBA00022763"/>
    </source>
</evidence>
<keyword evidence="10" id="KW-1185">Reference proteome</keyword>
<dbReference type="GO" id="GO:0006281">
    <property type="term" value="P:DNA repair"/>
    <property type="evidence" value="ECO:0007669"/>
    <property type="project" value="InterPro"/>
</dbReference>
<evidence type="ECO:0000256" key="2">
    <source>
        <dbReference type="ARBA" id="ARBA00011245"/>
    </source>
</evidence>
<dbReference type="PANTHER" id="PTHR35369">
    <property type="entry name" value="BLR3025 PROTEIN-RELATED"/>
    <property type="match status" value="1"/>
</dbReference>
<dbReference type="GO" id="GO:0003684">
    <property type="term" value="F:damaged DNA binding"/>
    <property type="evidence" value="ECO:0007669"/>
    <property type="project" value="InterPro"/>
</dbReference>
<dbReference type="RefSeq" id="WP_282585267.1">
    <property type="nucleotide sequence ID" value="NZ_JAMOIM010000007.1"/>
</dbReference>
<evidence type="ECO:0000259" key="8">
    <source>
        <dbReference type="Pfam" id="PF11799"/>
    </source>
</evidence>
<comment type="cofactor">
    <cofactor evidence="1">
        <name>Mg(2+)</name>
        <dbReference type="ChEBI" id="CHEBI:18420"/>
    </cofactor>
</comment>
<dbReference type="Proteomes" id="UP001165667">
    <property type="component" value="Unassembled WGS sequence"/>
</dbReference>
<comment type="caution">
    <text evidence="9">The sequence shown here is derived from an EMBL/GenBank/DDBJ whole genome shotgun (WGS) entry which is preliminary data.</text>
</comment>
<dbReference type="InterPro" id="IPR043502">
    <property type="entry name" value="DNA/RNA_pol_sf"/>
</dbReference>
<proteinExistence type="predicted"/>
<keyword evidence="4" id="KW-0227">DNA damage</keyword>
<comment type="catalytic activity">
    <reaction evidence="6">
        <text>DNA(n) + a 2'-deoxyribonucleoside 5'-triphosphate = DNA(n+1) + diphosphate</text>
        <dbReference type="Rhea" id="RHEA:22508"/>
        <dbReference type="Rhea" id="RHEA-COMP:17339"/>
        <dbReference type="Rhea" id="RHEA-COMP:17340"/>
        <dbReference type="ChEBI" id="CHEBI:33019"/>
        <dbReference type="ChEBI" id="CHEBI:61560"/>
        <dbReference type="ChEBI" id="CHEBI:173112"/>
        <dbReference type="EC" id="2.7.7.7"/>
    </reaction>
</comment>
<dbReference type="InterPro" id="IPR050356">
    <property type="entry name" value="SulA_CellDiv_inhibitor"/>
</dbReference>
<evidence type="ECO:0000259" key="7">
    <source>
        <dbReference type="Pfam" id="PF00817"/>
    </source>
</evidence>
<accession>A0AA41Z206</accession>
<dbReference type="InterPro" id="IPR001126">
    <property type="entry name" value="UmuC"/>
</dbReference>
<evidence type="ECO:0000256" key="5">
    <source>
        <dbReference type="ARBA" id="ARBA00025589"/>
    </source>
</evidence>
<dbReference type="CDD" id="cd03468">
    <property type="entry name" value="PolY_like"/>
    <property type="match status" value="1"/>
</dbReference>
<reference evidence="9" key="1">
    <citation type="submission" date="2022-05" db="EMBL/GenBank/DDBJ databases">
        <authorList>
            <person name="Pankratov T."/>
        </authorList>
    </citation>
    <scope>NUCLEOTIDE SEQUENCE</scope>
    <source>
        <strain evidence="9">BP6-180914</strain>
    </source>
</reference>
<protein>
    <recommendedName>
        <fullName evidence="3">DNA-directed DNA polymerase</fullName>
        <ecNumber evidence="3">2.7.7.7</ecNumber>
    </recommendedName>
</protein>
<feature type="domain" description="DNA polymerase Y-family little finger" evidence="8">
    <location>
        <begin position="240"/>
        <end position="338"/>
    </location>
</feature>
<sequence>MARLLSLWLPTLPTDRLRRHGAPEGPLATIEPLKGAQRIAAVDTAAAAAAIRPGMTLADARAICPALATVTADPDQEAKALRAIGDWGLRFTPITALDPPDGVLLDITGVTHLFGGEAALLDTLTADLAARGFAGRAAIGDTIEAAWALARFGTIRIAPPGRAAITALSRSLPLAALRLPSPVLQALAQAGLREIGDLLTRPRAPLAARFGATLLERLDGLIGLHKSPLTPSTPVPLFLAERRFAHPIATVEAIEASLLSLARHLAAQLERQAQGARRVEAVFFRVDGVVKRLALGTSRPLRDPVALVRLFHEKLESLGEEGLDTGYGFDVIRLGASVAEPLTSAQAELAAAAEQAAEADLALLIDRLGARLGATRVVRLRNADHHRPEEAAIAWPAHRLSTGPSMPDEPGRLRPLKMFDRPEPIDATAGVPDGPPLYFRWRRTLHLIAAVEGPERIAAPWWTTAAPTRDYFQAEDVAGHRFWLFREGLYGIEAARPRWFLHGLFG</sequence>